<gene>
    <name evidence="4" type="ORF">HNR73_003397</name>
</gene>
<evidence type="ECO:0000256" key="1">
    <source>
        <dbReference type="SAM" id="MobiDB-lite"/>
    </source>
</evidence>
<dbReference type="InterPro" id="IPR012338">
    <property type="entry name" value="Beta-lactam/transpept-like"/>
</dbReference>
<feature type="compositionally biased region" description="Low complexity" evidence="1">
    <location>
        <begin position="221"/>
        <end position="237"/>
    </location>
</feature>
<dbReference type="AlphaFoldDB" id="A0A841FKT7"/>
<dbReference type="RefSeq" id="WP_184788416.1">
    <property type="nucleotide sequence ID" value="NZ_BONT01000083.1"/>
</dbReference>
<dbReference type="Pfam" id="PF00144">
    <property type="entry name" value="Beta-lactamase"/>
    <property type="match status" value="1"/>
</dbReference>
<dbReference type="SUPFAM" id="SSF56601">
    <property type="entry name" value="beta-lactamase/transpeptidase-like"/>
    <property type="match status" value="1"/>
</dbReference>
<evidence type="ECO:0000259" key="3">
    <source>
        <dbReference type="Pfam" id="PF00144"/>
    </source>
</evidence>
<organism evidence="4 5">
    <name type="scientific">Phytomonospora endophytica</name>
    <dbReference type="NCBI Taxonomy" id="714109"/>
    <lineage>
        <taxon>Bacteria</taxon>
        <taxon>Bacillati</taxon>
        <taxon>Actinomycetota</taxon>
        <taxon>Actinomycetes</taxon>
        <taxon>Micromonosporales</taxon>
        <taxon>Micromonosporaceae</taxon>
        <taxon>Phytomonospora</taxon>
    </lineage>
</organism>
<dbReference type="EMBL" id="JACHGT010000007">
    <property type="protein sequence ID" value="MBB6035533.1"/>
    <property type="molecule type" value="Genomic_DNA"/>
</dbReference>
<feature type="region of interest" description="Disordered" evidence="1">
    <location>
        <begin position="208"/>
        <end position="237"/>
    </location>
</feature>
<feature type="signal peptide" evidence="2">
    <location>
        <begin position="1"/>
        <end position="26"/>
    </location>
</feature>
<dbReference type="PANTHER" id="PTHR46825:SF9">
    <property type="entry name" value="BETA-LACTAMASE-RELATED DOMAIN-CONTAINING PROTEIN"/>
    <property type="match status" value="1"/>
</dbReference>
<dbReference type="Gene3D" id="3.40.710.10">
    <property type="entry name" value="DD-peptidase/beta-lactamase superfamily"/>
    <property type="match status" value="1"/>
</dbReference>
<feature type="domain" description="Beta-lactamase-related" evidence="3">
    <location>
        <begin position="51"/>
        <end position="280"/>
    </location>
</feature>
<dbReference type="PANTHER" id="PTHR46825">
    <property type="entry name" value="D-ALANYL-D-ALANINE-CARBOXYPEPTIDASE/ENDOPEPTIDASE AMPH"/>
    <property type="match status" value="1"/>
</dbReference>
<evidence type="ECO:0000256" key="2">
    <source>
        <dbReference type="SAM" id="SignalP"/>
    </source>
</evidence>
<dbReference type="InterPro" id="IPR001466">
    <property type="entry name" value="Beta-lactam-related"/>
</dbReference>
<proteinExistence type="predicted"/>
<evidence type="ECO:0000313" key="4">
    <source>
        <dbReference type="EMBL" id="MBB6035533.1"/>
    </source>
</evidence>
<dbReference type="InterPro" id="IPR050491">
    <property type="entry name" value="AmpC-like"/>
</dbReference>
<reference evidence="4 5" key="1">
    <citation type="submission" date="2020-08" db="EMBL/GenBank/DDBJ databases">
        <title>Genomic Encyclopedia of Type Strains, Phase IV (KMG-IV): sequencing the most valuable type-strain genomes for metagenomic binning, comparative biology and taxonomic classification.</title>
        <authorList>
            <person name="Goeker M."/>
        </authorList>
    </citation>
    <scope>NUCLEOTIDE SEQUENCE [LARGE SCALE GENOMIC DNA]</scope>
    <source>
        <strain evidence="4 5">YIM 65646</strain>
    </source>
</reference>
<protein>
    <submittedName>
        <fullName evidence="4">CubicO group peptidase (Beta-lactamase class C family)</fullName>
    </submittedName>
</protein>
<dbReference type="PROSITE" id="PS51257">
    <property type="entry name" value="PROKAR_LIPOPROTEIN"/>
    <property type="match status" value="1"/>
</dbReference>
<comment type="caution">
    <text evidence="4">The sequence shown here is derived from an EMBL/GenBank/DDBJ whole genome shotgun (WGS) entry which is preliminary data.</text>
</comment>
<keyword evidence="5" id="KW-1185">Reference proteome</keyword>
<name>A0A841FKT7_9ACTN</name>
<keyword evidence="2" id="KW-0732">Signal</keyword>
<evidence type="ECO:0000313" key="5">
    <source>
        <dbReference type="Proteomes" id="UP000548476"/>
    </source>
</evidence>
<sequence>MRARRTAALAAAVLALAACKPEVVPAGPDAGGTGPVETWATSLVPWGLRGAVAVVEDGTTTVSAGFGALTPGGTAPIGTGTRMAIGSLTKPVTALAIWRLTDQGRVGIDETLGELLPGVPGDKAPITVGQLLSHTSGIADAHGPDEEQIDRAEALRRIYAAPPLFEPGEDESYSNSGYTLLAAVIEEASGRAYEDYLAEEIFAPAGMTASGFHADPPPPGTTEATGSNATGTSGTPSGLPALSWTLRGAGGVVSTVDDLLALDRALFTGSLLSPKTREVALEHSLGEIAPEIEGIAAAGETPEIDQTSMWLSAPGEGRVVVVLSADRRVLAEDLAGRLGRHLLLGEGLPAPPPTAAPDPAADAAVAGEYRSETGAVITVAAHTDGIRLSTDDGRAFGDLFAVGDDTGEIASPEEVVATVEELRDEYYLDWLAAKEAELGPLDRIEIVGIAPVDSPEPATYLRHHFVRGTALTFWAVSAHGEVLSVELGAAPPGAVFRRSAVEGYVSYAVAGAFVAGQITFDGDVMRIRNGDRTTEYHR</sequence>
<feature type="chain" id="PRO_5032803879" evidence="2">
    <location>
        <begin position="27"/>
        <end position="538"/>
    </location>
</feature>
<dbReference type="Proteomes" id="UP000548476">
    <property type="component" value="Unassembled WGS sequence"/>
</dbReference>
<accession>A0A841FKT7</accession>